<evidence type="ECO:0000259" key="1">
    <source>
        <dbReference type="PROSITE" id="PS51184"/>
    </source>
</evidence>
<feature type="domain" description="JmjC" evidence="1">
    <location>
        <begin position="337"/>
        <end position="508"/>
    </location>
</feature>
<dbReference type="PROSITE" id="PS51184">
    <property type="entry name" value="JMJC"/>
    <property type="match status" value="1"/>
</dbReference>
<dbReference type="PANTHER" id="PTHR12461">
    <property type="entry name" value="HYPOXIA-INDUCIBLE FACTOR 1 ALPHA INHIBITOR-RELATED"/>
    <property type="match status" value="1"/>
</dbReference>
<proteinExistence type="predicted"/>
<dbReference type="Pfam" id="PF13621">
    <property type="entry name" value="Cupin_8"/>
    <property type="match status" value="1"/>
</dbReference>
<dbReference type="Gene3D" id="2.60.120.650">
    <property type="entry name" value="Cupin"/>
    <property type="match status" value="1"/>
</dbReference>
<dbReference type="GeneID" id="37039965"/>
<keyword evidence="3" id="KW-1185">Reference proteome</keyword>
<dbReference type="SMART" id="SM00558">
    <property type="entry name" value="JmjC"/>
    <property type="match status" value="1"/>
</dbReference>
<protein>
    <submittedName>
        <fullName evidence="2">Clavaminate synthase-like protein</fullName>
    </submittedName>
</protein>
<sequence>MTTETAYVEHAVRIIADHGLDDFSSLPDSLQSCFTRSLQLIEKACSSSSSSGSDVMVDLEQVITTCQAVVERCTEHFHSIHHSQVTRAWRRLYVDCCLLHGLAALSLSSGPATVNDGAKISMSKDAIKALDTALIVTSAPGPSRYELVQDIVGALQEVYIKHSKGLGPSLLKASPSSSPAFATPSVNKDAANRHIGMEKEKQKTFCRATRKIKELDDIPGLEDYHRHYIDQPFVVRRFAQDWPALDPFFEDEDQAATALHDSVHDGSGARGLQKWQSRQYLLERTGPCRVVPVEIGKEYTHERWRQSIVPWEDFLSKAGWSSRSTEQQEEGAEDETFYLAQHDVFNQFDRLRRDVLVPDIVYSCPPAPDGLATPYVPPLDEETGEGYIMSAWIGPAQTTSPAHTDPYYNAYVQVVGQKLVWIAPPESNEQGGMYLSSTEGLGNTSQFPIFSPDSSDTKEGDRYELFHKLVEPKARTAVLGPGDMLVLPPGWYHAMKSLSRSFSVSFWY</sequence>
<reference evidence="2 3" key="1">
    <citation type="journal article" date="2018" name="Mol. Biol. Evol.">
        <title>Broad Genomic Sampling Reveals a Smut Pathogenic Ancestry of the Fungal Clade Ustilaginomycotina.</title>
        <authorList>
            <person name="Kijpornyongpan T."/>
            <person name="Mondo S.J."/>
            <person name="Barry K."/>
            <person name="Sandor L."/>
            <person name="Lee J."/>
            <person name="Lipzen A."/>
            <person name="Pangilinan J."/>
            <person name="LaButti K."/>
            <person name="Hainaut M."/>
            <person name="Henrissat B."/>
            <person name="Grigoriev I.V."/>
            <person name="Spatafora J.W."/>
            <person name="Aime M.C."/>
        </authorList>
    </citation>
    <scope>NUCLEOTIDE SEQUENCE [LARGE SCALE GENOMIC DNA]</scope>
    <source>
        <strain evidence="2 3">MCA 4198</strain>
    </source>
</reference>
<evidence type="ECO:0000313" key="3">
    <source>
        <dbReference type="Proteomes" id="UP000245768"/>
    </source>
</evidence>
<dbReference type="Proteomes" id="UP000245768">
    <property type="component" value="Unassembled WGS sequence"/>
</dbReference>
<dbReference type="SUPFAM" id="SSF51197">
    <property type="entry name" value="Clavaminate synthase-like"/>
    <property type="match status" value="1"/>
</dbReference>
<dbReference type="RefSeq" id="XP_025376550.1">
    <property type="nucleotide sequence ID" value="XM_025518049.1"/>
</dbReference>
<dbReference type="AlphaFoldDB" id="A0A316YJI5"/>
<dbReference type="PANTHER" id="PTHR12461:SF94">
    <property type="entry name" value="JMJC DOMAIN-CONTAINING PROTEIN"/>
    <property type="match status" value="1"/>
</dbReference>
<dbReference type="InterPro" id="IPR003347">
    <property type="entry name" value="JmjC_dom"/>
</dbReference>
<dbReference type="EMBL" id="KZ819637">
    <property type="protein sequence ID" value="PWN89352.1"/>
    <property type="molecule type" value="Genomic_DNA"/>
</dbReference>
<gene>
    <name evidence="2" type="ORF">FA10DRAFT_142655</name>
</gene>
<dbReference type="OrthoDB" id="47172at2759"/>
<accession>A0A316YJI5</accession>
<organism evidence="2 3">
    <name type="scientific">Acaromyces ingoldii</name>
    <dbReference type="NCBI Taxonomy" id="215250"/>
    <lineage>
        <taxon>Eukaryota</taxon>
        <taxon>Fungi</taxon>
        <taxon>Dikarya</taxon>
        <taxon>Basidiomycota</taxon>
        <taxon>Ustilaginomycotina</taxon>
        <taxon>Exobasidiomycetes</taxon>
        <taxon>Exobasidiales</taxon>
        <taxon>Cryptobasidiaceae</taxon>
        <taxon>Acaromyces</taxon>
    </lineage>
</organism>
<dbReference type="STRING" id="215250.A0A316YJI5"/>
<name>A0A316YJI5_9BASI</name>
<dbReference type="InterPro" id="IPR041667">
    <property type="entry name" value="Cupin_8"/>
</dbReference>
<evidence type="ECO:0000313" key="2">
    <source>
        <dbReference type="EMBL" id="PWN89352.1"/>
    </source>
</evidence>
<dbReference type="InParanoid" id="A0A316YJI5"/>